<protein>
    <recommendedName>
        <fullName evidence="13">U2A'/phosphoprotein 32 family A C-terminal domain-containing protein</fullName>
    </recommendedName>
</protein>
<feature type="region of interest" description="Disordered" evidence="10">
    <location>
        <begin position="1"/>
        <end position="22"/>
    </location>
</feature>
<evidence type="ECO:0008006" key="13">
    <source>
        <dbReference type="Google" id="ProtNLM"/>
    </source>
</evidence>
<keyword evidence="8" id="KW-0206">Cytoskeleton</keyword>
<dbReference type="KEGG" id="aqu:100640148"/>
<proteinExistence type="predicted"/>
<feature type="region of interest" description="Disordered" evidence="10">
    <location>
        <begin position="293"/>
        <end position="325"/>
    </location>
</feature>
<gene>
    <name evidence="11" type="primary">100640148</name>
</gene>
<dbReference type="Proteomes" id="UP000007879">
    <property type="component" value="Unassembled WGS sequence"/>
</dbReference>
<sequence length="325" mass="36391">MANDGEDDLHGEEDEEDEEEEAITYPKDIEMANNPLASEAVAENLSLLCKTGNGLAHAFVRLDVRNKGLTDISILNCYVHLRYLDLSNNGLRDISAVNALPHLLTLKVDHNMLTSARLEELQYLQVASFANNQITSTEGIAHPLLETLNISSNKIRELTGLTRQNLPSLRSLDLHGNELSSIQNLHIPTLRQLFLASNNLSSIDGLSGLPQLTTLHLRNNHIATLDGFTSDLESLQYINMRTNKIAELSEVDKLKCLPYLRALSLLDCPICDVEDYRIEVLVRLRKLERLDKDQYTDDERGDAEDIHSQRQAEAKKAAEAAEEES</sequence>
<keyword evidence="4" id="KW-0677">Repeat</keyword>
<keyword evidence="5" id="KW-0282">Flagellum</keyword>
<dbReference type="SMART" id="SM00365">
    <property type="entry name" value="LRR_SD22"/>
    <property type="match status" value="6"/>
</dbReference>
<dbReference type="FunFam" id="3.80.10.10:FF:001051">
    <property type="entry name" value="Leucine-rich repeat-containing 23"/>
    <property type="match status" value="1"/>
</dbReference>
<keyword evidence="6" id="KW-0175">Coiled coil</keyword>
<dbReference type="SUPFAM" id="SSF52058">
    <property type="entry name" value="L domain-like"/>
    <property type="match status" value="1"/>
</dbReference>
<reference evidence="12" key="1">
    <citation type="journal article" date="2010" name="Nature">
        <title>The Amphimedon queenslandica genome and the evolution of animal complexity.</title>
        <authorList>
            <person name="Srivastava M."/>
            <person name="Simakov O."/>
            <person name="Chapman J."/>
            <person name="Fahey B."/>
            <person name="Gauthier M.E."/>
            <person name="Mitros T."/>
            <person name="Richards G.S."/>
            <person name="Conaco C."/>
            <person name="Dacre M."/>
            <person name="Hellsten U."/>
            <person name="Larroux C."/>
            <person name="Putnam N.H."/>
            <person name="Stanke M."/>
            <person name="Adamska M."/>
            <person name="Darling A."/>
            <person name="Degnan S.M."/>
            <person name="Oakley T.H."/>
            <person name="Plachetzki D.C."/>
            <person name="Zhai Y."/>
            <person name="Adamski M."/>
            <person name="Calcino A."/>
            <person name="Cummins S.F."/>
            <person name="Goodstein D.M."/>
            <person name="Harris C."/>
            <person name="Jackson D.J."/>
            <person name="Leys S.P."/>
            <person name="Shu S."/>
            <person name="Woodcroft B.J."/>
            <person name="Vervoort M."/>
            <person name="Kosik K.S."/>
            <person name="Manning G."/>
            <person name="Degnan B.M."/>
            <person name="Rokhsar D.S."/>
        </authorList>
    </citation>
    <scope>NUCLEOTIDE SEQUENCE [LARGE SCALE GENOMIC DNA]</scope>
</reference>
<dbReference type="InterPro" id="IPR050836">
    <property type="entry name" value="SDS22/Internalin_LRR"/>
</dbReference>
<dbReference type="AlphaFoldDB" id="A0A1X7VMX6"/>
<dbReference type="InParanoid" id="A0A1X7VMX6"/>
<dbReference type="EnsemblMetazoa" id="Aqu2.1.41422_001">
    <property type="protein sequence ID" value="Aqu2.1.41422_001"/>
    <property type="gene ID" value="Aqu2.1.41422"/>
</dbReference>
<dbReference type="InterPro" id="IPR003591">
    <property type="entry name" value="Leu-rich_rpt_typical-subtyp"/>
</dbReference>
<organism evidence="11">
    <name type="scientific">Amphimedon queenslandica</name>
    <name type="common">Sponge</name>
    <dbReference type="NCBI Taxonomy" id="400682"/>
    <lineage>
        <taxon>Eukaryota</taxon>
        <taxon>Metazoa</taxon>
        <taxon>Porifera</taxon>
        <taxon>Demospongiae</taxon>
        <taxon>Heteroscleromorpha</taxon>
        <taxon>Haplosclerida</taxon>
        <taxon>Niphatidae</taxon>
        <taxon>Amphimedon</taxon>
    </lineage>
</organism>
<keyword evidence="12" id="KW-1185">Reference proteome</keyword>
<dbReference type="OMA" id="NPCTDES"/>
<comment type="subcellular location">
    <subcellularLocation>
        <location evidence="1">Cytoplasm</location>
        <location evidence="1">Cytoskeleton</location>
        <location evidence="1">Flagellum axoneme</location>
    </subcellularLocation>
</comment>
<dbReference type="Pfam" id="PF13516">
    <property type="entry name" value="LRR_6"/>
    <property type="match status" value="1"/>
</dbReference>
<keyword evidence="2" id="KW-0963">Cytoplasm</keyword>
<dbReference type="Pfam" id="PF14580">
    <property type="entry name" value="LRR_9"/>
    <property type="match status" value="1"/>
</dbReference>
<evidence type="ECO:0000313" key="11">
    <source>
        <dbReference type="EnsemblMetazoa" id="Aqu2.1.41422_001"/>
    </source>
</evidence>
<evidence type="ECO:0000256" key="10">
    <source>
        <dbReference type="SAM" id="MobiDB-lite"/>
    </source>
</evidence>
<dbReference type="InterPro" id="IPR032675">
    <property type="entry name" value="LRR_dom_sf"/>
</dbReference>
<evidence type="ECO:0000256" key="9">
    <source>
        <dbReference type="ARBA" id="ARBA00023273"/>
    </source>
</evidence>
<evidence type="ECO:0000256" key="4">
    <source>
        <dbReference type="ARBA" id="ARBA00022737"/>
    </source>
</evidence>
<dbReference type="eggNOG" id="KOG0531">
    <property type="taxonomic scope" value="Eukaryota"/>
</dbReference>
<evidence type="ECO:0000256" key="6">
    <source>
        <dbReference type="ARBA" id="ARBA00023054"/>
    </source>
</evidence>
<dbReference type="PANTHER" id="PTHR46652">
    <property type="entry name" value="LEUCINE-RICH REPEAT AND IQ DOMAIN-CONTAINING PROTEIN 1-RELATED"/>
    <property type="match status" value="1"/>
</dbReference>
<evidence type="ECO:0000256" key="3">
    <source>
        <dbReference type="ARBA" id="ARBA00022614"/>
    </source>
</evidence>
<evidence type="ECO:0000313" key="12">
    <source>
        <dbReference type="Proteomes" id="UP000007879"/>
    </source>
</evidence>
<dbReference type="EnsemblMetazoa" id="XM_011411359.2">
    <property type="protein sequence ID" value="XP_011409661.1"/>
    <property type="gene ID" value="LOC100640148"/>
</dbReference>
<dbReference type="OrthoDB" id="271226at2759"/>
<dbReference type="SMART" id="SM00369">
    <property type="entry name" value="LRR_TYP"/>
    <property type="match status" value="5"/>
</dbReference>
<dbReference type="STRING" id="400682.A0A1X7VMX6"/>
<keyword evidence="9" id="KW-0966">Cell projection</keyword>
<dbReference type="PRINTS" id="PR00019">
    <property type="entry name" value="LEURICHRPT"/>
</dbReference>
<dbReference type="InterPro" id="IPR001611">
    <property type="entry name" value="Leu-rich_rpt"/>
</dbReference>
<evidence type="ECO:0000256" key="8">
    <source>
        <dbReference type="ARBA" id="ARBA00023212"/>
    </source>
</evidence>
<feature type="compositionally biased region" description="Basic and acidic residues" evidence="10">
    <location>
        <begin position="293"/>
        <end position="319"/>
    </location>
</feature>
<keyword evidence="7" id="KW-0969">Cilium</keyword>
<name>A0A1X7VMX6_AMPQE</name>
<evidence type="ECO:0000256" key="7">
    <source>
        <dbReference type="ARBA" id="ARBA00023069"/>
    </source>
</evidence>
<dbReference type="Gene3D" id="3.80.10.10">
    <property type="entry name" value="Ribonuclease Inhibitor"/>
    <property type="match status" value="2"/>
</dbReference>
<dbReference type="PANTHER" id="PTHR46652:SF8">
    <property type="entry name" value="LEUCINE RICH REPEAT CONTAINING 23"/>
    <property type="match status" value="1"/>
</dbReference>
<keyword evidence="3" id="KW-0433">Leucine-rich repeat</keyword>
<reference evidence="11" key="2">
    <citation type="submission" date="2017-05" db="UniProtKB">
        <authorList>
            <consortium name="EnsemblMetazoa"/>
        </authorList>
    </citation>
    <scope>IDENTIFICATION</scope>
</reference>
<evidence type="ECO:0000256" key="1">
    <source>
        <dbReference type="ARBA" id="ARBA00004611"/>
    </source>
</evidence>
<dbReference type="PROSITE" id="PS51450">
    <property type="entry name" value="LRR"/>
    <property type="match status" value="6"/>
</dbReference>
<evidence type="ECO:0000256" key="2">
    <source>
        <dbReference type="ARBA" id="ARBA00022490"/>
    </source>
</evidence>
<accession>A0A1X7VMX6</accession>
<evidence type="ECO:0000256" key="5">
    <source>
        <dbReference type="ARBA" id="ARBA00022846"/>
    </source>
</evidence>